<name>A0A1I1Y3X5_9RHOB</name>
<dbReference type="STRING" id="74348.SAMN04488523_105123"/>
<evidence type="ECO:0000313" key="3">
    <source>
        <dbReference type="Proteomes" id="UP000198977"/>
    </source>
</evidence>
<evidence type="ECO:0000313" key="2">
    <source>
        <dbReference type="EMBL" id="SFE14246.1"/>
    </source>
</evidence>
<feature type="signal peptide" evidence="1">
    <location>
        <begin position="1"/>
        <end position="21"/>
    </location>
</feature>
<evidence type="ECO:0008006" key="4">
    <source>
        <dbReference type="Google" id="ProtNLM"/>
    </source>
</evidence>
<keyword evidence="3" id="KW-1185">Reference proteome</keyword>
<dbReference type="AlphaFoldDB" id="A0A1I1Y3X5"/>
<accession>A0A1I1Y3X5</accession>
<reference evidence="2 3" key="1">
    <citation type="submission" date="2016-10" db="EMBL/GenBank/DDBJ databases">
        <authorList>
            <person name="de Groot N.N."/>
        </authorList>
    </citation>
    <scope>NUCLEOTIDE SEQUENCE [LARGE SCALE GENOMIC DNA]</scope>
    <source>
        <strain evidence="2 3">DSM 11443</strain>
    </source>
</reference>
<proteinExistence type="predicted"/>
<evidence type="ECO:0000256" key="1">
    <source>
        <dbReference type="SAM" id="SignalP"/>
    </source>
</evidence>
<dbReference type="Proteomes" id="UP000198977">
    <property type="component" value="Unassembled WGS sequence"/>
</dbReference>
<keyword evidence="1" id="KW-0732">Signal</keyword>
<gene>
    <name evidence="2" type="ORF">SAMN04488523_105123</name>
</gene>
<organism evidence="2 3">
    <name type="scientific">Sulfitobacter brevis</name>
    <dbReference type="NCBI Taxonomy" id="74348"/>
    <lineage>
        <taxon>Bacteria</taxon>
        <taxon>Pseudomonadati</taxon>
        <taxon>Pseudomonadota</taxon>
        <taxon>Alphaproteobacteria</taxon>
        <taxon>Rhodobacterales</taxon>
        <taxon>Roseobacteraceae</taxon>
        <taxon>Sulfitobacter</taxon>
    </lineage>
</organism>
<feature type="chain" id="PRO_5011681242" description="Peptidase propeptide and YPEB domain-containing protein" evidence="1">
    <location>
        <begin position="22"/>
        <end position="101"/>
    </location>
</feature>
<dbReference type="EMBL" id="FOMW01000005">
    <property type="protein sequence ID" value="SFE14246.1"/>
    <property type="molecule type" value="Genomic_DNA"/>
</dbReference>
<dbReference type="RefSeq" id="WP_093923382.1">
    <property type="nucleotide sequence ID" value="NZ_FOMW01000005.1"/>
</dbReference>
<protein>
    <recommendedName>
        <fullName evidence="4">Peptidase propeptide and YPEB domain-containing protein</fullName>
    </recommendedName>
</protein>
<sequence>MYKHILAALVAISAVMTPAYAAQCGPRDAVVDKLSSKYSEKLTAGGLQKTKKAAAVVEVWASPETGTFTVLMTNANGTTCIVAAGTDFFESDLKTIPGTAS</sequence>
<dbReference type="OrthoDB" id="9810895at2"/>